<keyword evidence="1 3" id="KW-0807">Transducer</keyword>
<feature type="transmembrane region" description="Helical" evidence="4">
    <location>
        <begin position="40"/>
        <end position="60"/>
    </location>
</feature>
<feature type="domain" description="Methyl-accepting transducer" evidence="5">
    <location>
        <begin position="161"/>
        <end position="285"/>
    </location>
</feature>
<evidence type="ECO:0000313" key="6">
    <source>
        <dbReference type="EMBL" id="SDE97646.1"/>
    </source>
</evidence>
<gene>
    <name evidence="6" type="ORF">SAMN05421720_11929</name>
</gene>
<evidence type="ECO:0000259" key="5">
    <source>
        <dbReference type="PROSITE" id="PS50111"/>
    </source>
</evidence>
<dbReference type="GO" id="GO:0004888">
    <property type="term" value="F:transmembrane signaling receptor activity"/>
    <property type="evidence" value="ECO:0007669"/>
    <property type="project" value="InterPro"/>
</dbReference>
<dbReference type="SMART" id="SM00283">
    <property type="entry name" value="MA"/>
    <property type="match status" value="1"/>
</dbReference>
<dbReference type="GO" id="GO:0016020">
    <property type="term" value="C:membrane"/>
    <property type="evidence" value="ECO:0007669"/>
    <property type="project" value="InterPro"/>
</dbReference>
<reference evidence="6 7" key="1">
    <citation type="submission" date="2016-10" db="EMBL/GenBank/DDBJ databases">
        <authorList>
            <person name="de Groot N.N."/>
        </authorList>
    </citation>
    <scope>NUCLEOTIDE SEQUENCE [LARGE SCALE GENOMIC DNA]</scope>
    <source>
        <strain evidence="6 7">ATCC 700224</strain>
    </source>
</reference>
<dbReference type="STRING" id="69960.SAMN05421720_11929"/>
<organism evidence="6 7">
    <name type="scientific">Rhodospira trueperi</name>
    <dbReference type="NCBI Taxonomy" id="69960"/>
    <lineage>
        <taxon>Bacteria</taxon>
        <taxon>Pseudomonadati</taxon>
        <taxon>Pseudomonadota</taxon>
        <taxon>Alphaproteobacteria</taxon>
        <taxon>Rhodospirillales</taxon>
        <taxon>Rhodospirillaceae</taxon>
        <taxon>Rhodospira</taxon>
    </lineage>
</organism>
<evidence type="ECO:0000256" key="2">
    <source>
        <dbReference type="ARBA" id="ARBA00029447"/>
    </source>
</evidence>
<dbReference type="SUPFAM" id="SSF58104">
    <property type="entry name" value="Methyl-accepting chemotaxis protein (MCP) signaling domain"/>
    <property type="match status" value="1"/>
</dbReference>
<protein>
    <submittedName>
        <fullName evidence="6">Methyl-accepting chemotaxis protein</fullName>
    </submittedName>
</protein>
<dbReference type="EMBL" id="FNAP01000019">
    <property type="protein sequence ID" value="SDE97646.1"/>
    <property type="molecule type" value="Genomic_DNA"/>
</dbReference>
<proteinExistence type="inferred from homology"/>
<dbReference type="InterPro" id="IPR004089">
    <property type="entry name" value="MCPsignal_dom"/>
</dbReference>
<comment type="similarity">
    <text evidence="2">Belongs to the methyl-accepting chemotaxis (MCP) protein family.</text>
</comment>
<accession>A0A1G7HB99</accession>
<dbReference type="PRINTS" id="PR00260">
    <property type="entry name" value="CHEMTRNSDUCR"/>
</dbReference>
<dbReference type="PANTHER" id="PTHR32089:SF112">
    <property type="entry name" value="LYSOZYME-LIKE PROTEIN-RELATED"/>
    <property type="match status" value="1"/>
</dbReference>
<dbReference type="RefSeq" id="WP_092787943.1">
    <property type="nucleotide sequence ID" value="NZ_FNAP01000019.1"/>
</dbReference>
<dbReference type="Gene3D" id="1.10.287.950">
    <property type="entry name" value="Methyl-accepting chemotaxis protein"/>
    <property type="match status" value="1"/>
</dbReference>
<evidence type="ECO:0000313" key="7">
    <source>
        <dbReference type="Proteomes" id="UP000199412"/>
    </source>
</evidence>
<evidence type="ECO:0000256" key="4">
    <source>
        <dbReference type="SAM" id="Phobius"/>
    </source>
</evidence>
<dbReference type="GO" id="GO:0007165">
    <property type="term" value="P:signal transduction"/>
    <property type="evidence" value="ECO:0007669"/>
    <property type="project" value="UniProtKB-KW"/>
</dbReference>
<dbReference type="GO" id="GO:0006935">
    <property type="term" value="P:chemotaxis"/>
    <property type="evidence" value="ECO:0007669"/>
    <property type="project" value="InterPro"/>
</dbReference>
<sequence length="431" mass="46238">MTTRDALNGGAGLRVSVGAILAAVAGLVLQVLAVLAASSWMAWLSLPATALIAGAVWMAARHQERAGDPAESLTTGSAAGGIAPRVGNAGPSPVDAVRPPVETQDPPRGIITDLTGFEEFRRIISTHIDRINGNTDTAAMDILADLRAIETEVNDLLAHLQNTDATHSVEDVLRKTEQQAAANRDDIARFQDKESELNHMAERRVEEIRSEVSSLDTHLEGIRGIAQSTRMLSINAAIEATRAGERGAGFNVIASEVRELAHRSADLAKAISEGLRTLESQLDASFRDIVFDRIATEQAMLDTLSEGITDLTATLEDLIAHQRETLLTAQQKGERLAPSVVNLIGSIQFQDITRQQLENVGKGVVAVEGLLGDIATALDRPDRGRAYAPRLHTVLDTMFHSYVMEAERAAHHGGTALSDTTVEDPPAIELF</sequence>
<dbReference type="PROSITE" id="PS50111">
    <property type="entry name" value="CHEMOTAXIS_TRANSDUC_2"/>
    <property type="match status" value="1"/>
</dbReference>
<dbReference type="AlphaFoldDB" id="A0A1G7HB99"/>
<dbReference type="OrthoDB" id="5292315at2"/>
<dbReference type="Proteomes" id="UP000199412">
    <property type="component" value="Unassembled WGS sequence"/>
</dbReference>
<name>A0A1G7HB99_9PROT</name>
<keyword evidence="7" id="KW-1185">Reference proteome</keyword>
<dbReference type="Pfam" id="PF00015">
    <property type="entry name" value="MCPsignal"/>
    <property type="match status" value="1"/>
</dbReference>
<feature type="transmembrane region" description="Helical" evidence="4">
    <location>
        <begin position="12"/>
        <end position="34"/>
    </location>
</feature>
<keyword evidence="4" id="KW-0472">Membrane</keyword>
<dbReference type="PANTHER" id="PTHR32089">
    <property type="entry name" value="METHYL-ACCEPTING CHEMOTAXIS PROTEIN MCPB"/>
    <property type="match status" value="1"/>
</dbReference>
<keyword evidence="4" id="KW-1133">Transmembrane helix</keyword>
<keyword evidence="4" id="KW-0812">Transmembrane</keyword>
<evidence type="ECO:0000256" key="3">
    <source>
        <dbReference type="PROSITE-ProRule" id="PRU00284"/>
    </source>
</evidence>
<evidence type="ECO:0000256" key="1">
    <source>
        <dbReference type="ARBA" id="ARBA00023224"/>
    </source>
</evidence>
<dbReference type="InterPro" id="IPR004090">
    <property type="entry name" value="Chemotax_Me-accpt_rcpt"/>
</dbReference>